<keyword evidence="7" id="KW-0931">ER-Golgi transport</keyword>
<keyword evidence="6" id="KW-0677">Repeat</keyword>
<keyword evidence="17" id="KW-1185">Reference proteome</keyword>
<dbReference type="Proteomes" id="UP001385951">
    <property type="component" value="Unassembled WGS sequence"/>
</dbReference>
<feature type="domain" description="Clathrin/coatomer adaptor adaptin-like N-terminal" evidence="13">
    <location>
        <begin position="13"/>
        <end position="184"/>
    </location>
</feature>
<accession>A0AAW0FAN9</accession>
<dbReference type="EMBL" id="JASBNA010000091">
    <property type="protein sequence ID" value="KAK7677301.1"/>
    <property type="molecule type" value="Genomic_DNA"/>
</dbReference>
<dbReference type="InterPro" id="IPR013040">
    <property type="entry name" value="Coatomer_gsu_app_Ig-like_dom"/>
</dbReference>
<dbReference type="GO" id="GO:0009306">
    <property type="term" value="P:protein secretion"/>
    <property type="evidence" value="ECO:0007669"/>
    <property type="project" value="TreeGrafter"/>
</dbReference>
<dbReference type="GO" id="GO:0006886">
    <property type="term" value="P:intracellular protein transport"/>
    <property type="evidence" value="ECO:0007669"/>
    <property type="project" value="InterPro"/>
</dbReference>
<dbReference type="GO" id="GO:0006891">
    <property type="term" value="P:intra-Golgi vesicle-mediated transport"/>
    <property type="evidence" value="ECO:0007669"/>
    <property type="project" value="TreeGrafter"/>
</dbReference>
<feature type="compositionally biased region" description="Basic and acidic residues" evidence="12">
    <location>
        <begin position="224"/>
        <end position="239"/>
    </location>
</feature>
<dbReference type="SUPFAM" id="SSF49348">
    <property type="entry name" value="Clathrin adaptor appendage domain"/>
    <property type="match status" value="1"/>
</dbReference>
<evidence type="ECO:0000259" key="14">
    <source>
        <dbReference type="Pfam" id="PF08752"/>
    </source>
</evidence>
<evidence type="ECO:0000256" key="2">
    <source>
        <dbReference type="ARBA" id="ARBA00004347"/>
    </source>
</evidence>
<dbReference type="Pfam" id="PF16381">
    <property type="entry name" value="Coatomer_g_Cpla"/>
    <property type="match status" value="1"/>
</dbReference>
<evidence type="ECO:0000259" key="15">
    <source>
        <dbReference type="Pfam" id="PF16381"/>
    </source>
</evidence>
<evidence type="ECO:0000313" key="16">
    <source>
        <dbReference type="EMBL" id="KAK7677301.1"/>
    </source>
</evidence>
<evidence type="ECO:0008006" key="18">
    <source>
        <dbReference type="Google" id="ProtNLM"/>
    </source>
</evidence>
<dbReference type="InterPro" id="IPR037067">
    <property type="entry name" value="Coatomer_gsu_app_sf"/>
</dbReference>
<sequence>MGAGTVESSSGGENVDRLIAKMTSLMDEITEDFKIVIIEAIENLALKFPSKHKKLVSFLTDLLRDDGSLQLKSSIVDALFDLIKFLPDESAKQLILMNLCEFIEDCEFTELSFAVVCGGEVSKNVKILLSRCLNDVDDEVRDRTALSLKLIDKEAKKLVVTESKFDLSALENKLTHYLNDEANFSVKFDINEVPVISNDELKSLEYNQKIQKLEAAATTSDEAESSKGNKSDGDAKKSSNDNANDLLKQQQYAQELSTVPEFADYGKLSKSTSTPIYLTDKENEFVVTVVKHFFIESNKLVLQFDITNTLSHLLLQDVSVIAQSDNELYQEDFIIPLTELKPSQTGTVYVSLSTPTIGDEELLAAFGNTLSYTNKEIIDEDGNVDPSDEGWSDEYQIEDLEITPGDFIIPLYNSNFTAIFDQLEFEDSSVVTISGVKSLENAVTKLTKNLNSLPLDGSDYVPSDATSHVLKLLGKDLWGGKVGVLVRLAFTGGKVVAKLQAKSETEGISSVIISGAN</sequence>
<dbReference type="GO" id="GO:0006888">
    <property type="term" value="P:endoplasmic reticulum to Golgi vesicle-mediated transport"/>
    <property type="evidence" value="ECO:0007669"/>
    <property type="project" value="TreeGrafter"/>
</dbReference>
<dbReference type="InterPro" id="IPR013041">
    <property type="entry name" value="Clathrin_app_Ig-like_sf"/>
</dbReference>
<evidence type="ECO:0000256" key="8">
    <source>
        <dbReference type="ARBA" id="ARBA00022927"/>
    </source>
</evidence>
<dbReference type="SUPFAM" id="SSF55711">
    <property type="entry name" value="Subdomain of clathrin and coatomer appendage domain"/>
    <property type="match status" value="1"/>
</dbReference>
<dbReference type="InterPro" id="IPR009028">
    <property type="entry name" value="Coatomer/calthrin_app_sub_C"/>
</dbReference>
<comment type="subcellular location">
    <subcellularLocation>
        <location evidence="2">Cytoplasmic vesicle</location>
        <location evidence="2">COPI-coated vesicle membrane</location>
        <topology evidence="2">Peripheral membrane protein</topology>
        <orientation evidence="2">Cytoplasmic side</orientation>
    </subcellularLocation>
    <subcellularLocation>
        <location evidence="1">Golgi apparatus membrane</location>
        <topology evidence="1">Peripheral membrane protein</topology>
        <orientation evidence="1">Cytoplasmic side</orientation>
    </subcellularLocation>
</comment>
<evidence type="ECO:0000256" key="7">
    <source>
        <dbReference type="ARBA" id="ARBA00022892"/>
    </source>
</evidence>
<protein>
    <recommendedName>
        <fullName evidence="18">Coatomer subunit gamma</fullName>
    </recommendedName>
</protein>
<dbReference type="GO" id="GO:0005783">
    <property type="term" value="C:endoplasmic reticulum"/>
    <property type="evidence" value="ECO:0007669"/>
    <property type="project" value="TreeGrafter"/>
</dbReference>
<evidence type="ECO:0000256" key="10">
    <source>
        <dbReference type="ARBA" id="ARBA00023136"/>
    </source>
</evidence>
<comment type="similarity">
    <text evidence="3">Belongs to the COPG family.</text>
</comment>
<dbReference type="InterPro" id="IPR017106">
    <property type="entry name" value="Coatomer_gsu"/>
</dbReference>
<keyword evidence="5" id="KW-0963">Cytoplasm</keyword>
<evidence type="ECO:0000256" key="1">
    <source>
        <dbReference type="ARBA" id="ARBA00004255"/>
    </source>
</evidence>
<evidence type="ECO:0000256" key="3">
    <source>
        <dbReference type="ARBA" id="ARBA00010720"/>
    </source>
</evidence>
<reference evidence="16 17" key="1">
    <citation type="submission" date="2022-09" db="EMBL/GenBank/DDBJ databases">
        <authorList>
            <person name="Palmer J.M."/>
        </authorList>
    </citation>
    <scope>NUCLEOTIDE SEQUENCE [LARGE SCALE GENOMIC DNA]</scope>
    <source>
        <strain evidence="16 17">DSM 7382</strain>
    </source>
</reference>
<feature type="domain" description="Coatomer gamma subunit appendage Ig-like subdomain" evidence="14">
    <location>
        <begin position="250"/>
        <end position="403"/>
    </location>
</feature>
<dbReference type="Gene3D" id="2.60.40.1480">
    <property type="entry name" value="Coatomer, gamma subunit, appendage domain"/>
    <property type="match status" value="1"/>
</dbReference>
<dbReference type="PANTHER" id="PTHR10261:SF0">
    <property type="entry name" value="COATOMER SUBUNIT GAMMA-2"/>
    <property type="match status" value="1"/>
</dbReference>
<keyword evidence="4" id="KW-0813">Transport</keyword>
<evidence type="ECO:0000256" key="6">
    <source>
        <dbReference type="ARBA" id="ARBA00022737"/>
    </source>
</evidence>
<keyword evidence="9" id="KW-0333">Golgi apparatus</keyword>
<evidence type="ECO:0000256" key="12">
    <source>
        <dbReference type="SAM" id="MobiDB-lite"/>
    </source>
</evidence>
<dbReference type="InterPro" id="IPR011989">
    <property type="entry name" value="ARM-like"/>
</dbReference>
<comment type="caution">
    <text evidence="16">The sequence shown here is derived from an EMBL/GenBank/DDBJ whole genome shotgun (WGS) entry which is preliminary data.</text>
</comment>
<dbReference type="InterPro" id="IPR002553">
    <property type="entry name" value="Clathrin/coatomer_adapt-like_N"/>
</dbReference>
<dbReference type="Pfam" id="PF01602">
    <property type="entry name" value="Adaptin_N"/>
    <property type="match status" value="1"/>
</dbReference>
<dbReference type="InterPro" id="IPR016024">
    <property type="entry name" value="ARM-type_fold"/>
</dbReference>
<dbReference type="GO" id="GO:0005793">
    <property type="term" value="C:endoplasmic reticulum-Golgi intermediate compartment"/>
    <property type="evidence" value="ECO:0007669"/>
    <property type="project" value="TreeGrafter"/>
</dbReference>
<evidence type="ECO:0000256" key="5">
    <source>
        <dbReference type="ARBA" id="ARBA00022490"/>
    </source>
</evidence>
<dbReference type="FunFam" id="2.60.40.1480:FF:000001">
    <property type="entry name" value="Coatomer subunit gamma"/>
    <property type="match status" value="1"/>
</dbReference>
<dbReference type="AlphaFoldDB" id="A0AAW0FAN9"/>
<evidence type="ECO:0000259" key="13">
    <source>
        <dbReference type="Pfam" id="PF01602"/>
    </source>
</evidence>
<keyword evidence="10" id="KW-0472">Membrane</keyword>
<dbReference type="GO" id="GO:0000139">
    <property type="term" value="C:Golgi membrane"/>
    <property type="evidence" value="ECO:0007669"/>
    <property type="project" value="UniProtKB-SubCell"/>
</dbReference>
<evidence type="ECO:0000256" key="9">
    <source>
        <dbReference type="ARBA" id="ARBA00023034"/>
    </source>
</evidence>
<evidence type="ECO:0000256" key="11">
    <source>
        <dbReference type="ARBA" id="ARBA00023329"/>
    </source>
</evidence>
<gene>
    <name evidence="16" type="ORF">QCA50_019728</name>
</gene>
<dbReference type="GO" id="GO:0005198">
    <property type="term" value="F:structural molecule activity"/>
    <property type="evidence" value="ECO:0007669"/>
    <property type="project" value="InterPro"/>
</dbReference>
<keyword evidence="11" id="KW-0968">Cytoplasmic vesicle</keyword>
<dbReference type="Gene3D" id="1.25.10.10">
    <property type="entry name" value="Leucine-rich Repeat Variant"/>
    <property type="match status" value="1"/>
</dbReference>
<dbReference type="InterPro" id="IPR012295">
    <property type="entry name" value="TBP_dom_sf"/>
</dbReference>
<keyword evidence="8" id="KW-0653">Protein transport</keyword>
<dbReference type="PANTHER" id="PTHR10261">
    <property type="entry name" value="COATOMER SUBUNIT GAMMA"/>
    <property type="match status" value="1"/>
</dbReference>
<dbReference type="SUPFAM" id="SSF48371">
    <property type="entry name" value="ARM repeat"/>
    <property type="match status" value="1"/>
</dbReference>
<evidence type="ECO:0000256" key="4">
    <source>
        <dbReference type="ARBA" id="ARBA00022448"/>
    </source>
</evidence>
<dbReference type="Gene3D" id="3.30.310.10">
    <property type="entry name" value="TATA-Binding Protein"/>
    <property type="match status" value="1"/>
</dbReference>
<feature type="domain" description="Coatomer subunit gamma C-terminal" evidence="15">
    <location>
        <begin position="405"/>
        <end position="515"/>
    </location>
</feature>
<organism evidence="16 17">
    <name type="scientific">Cerrena zonata</name>
    <dbReference type="NCBI Taxonomy" id="2478898"/>
    <lineage>
        <taxon>Eukaryota</taxon>
        <taxon>Fungi</taxon>
        <taxon>Dikarya</taxon>
        <taxon>Basidiomycota</taxon>
        <taxon>Agaricomycotina</taxon>
        <taxon>Agaricomycetes</taxon>
        <taxon>Polyporales</taxon>
        <taxon>Cerrenaceae</taxon>
        <taxon>Cerrena</taxon>
    </lineage>
</organism>
<evidence type="ECO:0000313" key="17">
    <source>
        <dbReference type="Proteomes" id="UP001385951"/>
    </source>
</evidence>
<dbReference type="InterPro" id="IPR032154">
    <property type="entry name" value="Coatomer_g_Cpla"/>
</dbReference>
<dbReference type="Pfam" id="PF08752">
    <property type="entry name" value="COP-gamma_platf"/>
    <property type="match status" value="1"/>
</dbReference>
<feature type="region of interest" description="Disordered" evidence="12">
    <location>
        <begin position="217"/>
        <end position="242"/>
    </location>
</feature>
<name>A0AAW0FAN9_9APHY</name>
<proteinExistence type="inferred from homology"/>
<dbReference type="GO" id="GO:0030126">
    <property type="term" value="C:COPI vesicle coat"/>
    <property type="evidence" value="ECO:0007669"/>
    <property type="project" value="InterPro"/>
</dbReference>